<dbReference type="Proteomes" id="UP000070311">
    <property type="component" value="Unassembled WGS sequence"/>
</dbReference>
<organism evidence="2 3">
    <name type="scientific">candidate division MSBL1 archaeon SCGC-AAA382A13</name>
    <dbReference type="NCBI Taxonomy" id="1698279"/>
    <lineage>
        <taxon>Archaea</taxon>
        <taxon>Methanobacteriati</taxon>
        <taxon>Methanobacteriota</taxon>
        <taxon>candidate division MSBL1</taxon>
    </lineage>
</organism>
<evidence type="ECO:0000256" key="1">
    <source>
        <dbReference type="SAM" id="MobiDB-lite"/>
    </source>
</evidence>
<feature type="non-terminal residue" evidence="2">
    <location>
        <position position="1"/>
    </location>
</feature>
<protein>
    <submittedName>
        <fullName evidence="2">Uncharacterized protein</fullName>
    </submittedName>
</protein>
<evidence type="ECO:0000313" key="2">
    <source>
        <dbReference type="EMBL" id="KXB04603.1"/>
    </source>
</evidence>
<keyword evidence="3" id="KW-1185">Reference proteome</keyword>
<accession>A0A133VDS3</accession>
<name>A0A133VDS3_9EURY</name>
<dbReference type="EMBL" id="LHYD01000052">
    <property type="protein sequence ID" value="KXB04603.1"/>
    <property type="molecule type" value="Genomic_DNA"/>
</dbReference>
<feature type="compositionally biased region" description="Polar residues" evidence="1">
    <location>
        <begin position="22"/>
        <end position="48"/>
    </location>
</feature>
<comment type="caution">
    <text evidence="2">The sequence shown here is derived from an EMBL/GenBank/DDBJ whole genome shotgun (WGS) entry which is preliminary data.</text>
</comment>
<dbReference type="AlphaFoldDB" id="A0A133VDS3"/>
<sequence>SRHRKKTKIADRQNPAPENRSTKTANTNSIQTQKQVQKQEKPNQNTLHLNQKIYPRAIHQKHDKKTRNIIHNLLI</sequence>
<evidence type="ECO:0000313" key="3">
    <source>
        <dbReference type="Proteomes" id="UP000070311"/>
    </source>
</evidence>
<proteinExistence type="predicted"/>
<reference evidence="2 3" key="1">
    <citation type="journal article" date="2016" name="Sci. Rep.">
        <title>Metabolic traits of an uncultured archaeal lineage -MSBL1- from brine pools of the Red Sea.</title>
        <authorList>
            <person name="Mwirichia R."/>
            <person name="Alam I."/>
            <person name="Rashid M."/>
            <person name="Vinu M."/>
            <person name="Ba-Alawi W."/>
            <person name="Anthony Kamau A."/>
            <person name="Kamanda Ngugi D."/>
            <person name="Goker M."/>
            <person name="Klenk H.P."/>
            <person name="Bajic V."/>
            <person name="Stingl U."/>
        </authorList>
    </citation>
    <scope>NUCLEOTIDE SEQUENCE [LARGE SCALE GENOMIC DNA]</scope>
    <source>
        <strain evidence="2">SCGC-AAA382A13</strain>
    </source>
</reference>
<gene>
    <name evidence="2" type="ORF">AKJ50_02240</name>
</gene>
<feature type="region of interest" description="Disordered" evidence="1">
    <location>
        <begin position="1"/>
        <end position="48"/>
    </location>
</feature>